<comment type="caution">
    <text evidence="9">The sequence shown here is derived from an EMBL/GenBank/DDBJ whole genome shotgun (WGS) entry which is preliminary data.</text>
</comment>
<keyword evidence="2 4" id="KW-0819">tRNA processing</keyword>
<dbReference type="GO" id="GO:0160147">
    <property type="term" value="F:tRNA pseudouridine(38-40) synthase activity"/>
    <property type="evidence" value="ECO:0007669"/>
    <property type="project" value="UniProtKB-EC"/>
</dbReference>
<feature type="binding site" evidence="4 6">
    <location>
        <position position="124"/>
    </location>
    <ligand>
        <name>substrate</name>
    </ligand>
</feature>
<dbReference type="EMBL" id="SLWX01000007">
    <property type="protein sequence ID" value="TCO75671.1"/>
    <property type="molecule type" value="Genomic_DNA"/>
</dbReference>
<dbReference type="PANTHER" id="PTHR11142">
    <property type="entry name" value="PSEUDOURIDYLATE SYNTHASE"/>
    <property type="match status" value="1"/>
</dbReference>
<evidence type="ECO:0000256" key="1">
    <source>
        <dbReference type="ARBA" id="ARBA00009375"/>
    </source>
</evidence>
<dbReference type="RefSeq" id="WP_240624352.1">
    <property type="nucleotide sequence ID" value="NZ_QQSW01000009.1"/>
</dbReference>
<evidence type="ECO:0000256" key="7">
    <source>
        <dbReference type="RuleBase" id="RU003792"/>
    </source>
</evidence>
<organism evidence="9 10">
    <name type="scientific">Chromatocurvus halotolerans</name>
    <dbReference type="NCBI Taxonomy" id="1132028"/>
    <lineage>
        <taxon>Bacteria</taxon>
        <taxon>Pseudomonadati</taxon>
        <taxon>Pseudomonadota</taxon>
        <taxon>Gammaproteobacteria</taxon>
        <taxon>Cellvibrionales</taxon>
        <taxon>Halieaceae</taxon>
        <taxon>Chromatocurvus</taxon>
    </lineage>
</organism>
<proteinExistence type="inferred from homology"/>
<dbReference type="NCBIfam" id="TIGR00071">
    <property type="entry name" value="hisT_truA"/>
    <property type="match status" value="1"/>
</dbReference>
<dbReference type="SUPFAM" id="SSF55120">
    <property type="entry name" value="Pseudouridine synthase"/>
    <property type="match status" value="1"/>
</dbReference>
<evidence type="ECO:0000256" key="5">
    <source>
        <dbReference type="PIRSR" id="PIRSR001430-1"/>
    </source>
</evidence>
<feature type="active site" description="Nucleophile" evidence="4 5">
    <location>
        <position position="66"/>
    </location>
</feature>
<keyword evidence="10" id="KW-1185">Reference proteome</keyword>
<comment type="subunit">
    <text evidence="4">Homodimer.</text>
</comment>
<dbReference type="GO" id="GO:0003723">
    <property type="term" value="F:RNA binding"/>
    <property type="evidence" value="ECO:0007669"/>
    <property type="project" value="InterPro"/>
</dbReference>
<comment type="caution">
    <text evidence="4">Lacks conserved residue(s) required for the propagation of feature annotation.</text>
</comment>
<evidence type="ECO:0000313" key="9">
    <source>
        <dbReference type="EMBL" id="TCO75671.1"/>
    </source>
</evidence>
<sequence>MADNLFSQRSATAAGDIVACCVEYDGSGYSGWQSQSGVATVQDSLENALSRVANQPLRVHCAGRTDTGVHAAAQWIHFVAPCERGSGAWVRGGNANLPGDIRLLHAATVATDFHARHSALARHYRYIIANTPVASALYRDRATWIREPLDAPRMHEAAQVLVGEQDFSAFRAASCQSRTAMRCVHRVSVRRSGPLVAIDISANAFLHHMVRNIAGTLVAVGSGRHNVAWVGSLLRDRDRTRAAATAGPQGLYLTGVTYPERFALPQDPAQDRPLLLHA</sequence>
<evidence type="ECO:0000256" key="3">
    <source>
        <dbReference type="ARBA" id="ARBA00023235"/>
    </source>
</evidence>
<evidence type="ECO:0000256" key="4">
    <source>
        <dbReference type="HAMAP-Rule" id="MF_00171"/>
    </source>
</evidence>
<feature type="domain" description="Pseudouridine synthase I TruA alpha/beta" evidence="8">
    <location>
        <begin position="157"/>
        <end position="259"/>
    </location>
</feature>
<comment type="function">
    <text evidence="4">Formation of pseudouridine at positions 38, 39 and 40 in the anticodon stem and loop of transfer RNAs.</text>
</comment>
<dbReference type="InterPro" id="IPR020097">
    <property type="entry name" value="PsdUridine_synth_TruA_a/b_dom"/>
</dbReference>
<dbReference type="Pfam" id="PF01416">
    <property type="entry name" value="PseudoU_synth_1"/>
    <property type="match status" value="2"/>
</dbReference>
<dbReference type="Proteomes" id="UP000294980">
    <property type="component" value="Unassembled WGS sequence"/>
</dbReference>
<accession>A0A4R2KND5</accession>
<dbReference type="EC" id="5.4.99.12" evidence="4"/>
<dbReference type="InterPro" id="IPR020094">
    <property type="entry name" value="TruA/RsuA/RluB/E/F_N"/>
</dbReference>
<evidence type="ECO:0000256" key="6">
    <source>
        <dbReference type="PIRSR" id="PIRSR001430-2"/>
    </source>
</evidence>
<dbReference type="InterPro" id="IPR020095">
    <property type="entry name" value="PsdUridine_synth_TruA_C"/>
</dbReference>
<dbReference type="CDD" id="cd02570">
    <property type="entry name" value="PseudoU_synth_EcTruA"/>
    <property type="match status" value="1"/>
</dbReference>
<comment type="catalytic activity">
    <reaction evidence="4 7">
        <text>uridine(38/39/40) in tRNA = pseudouridine(38/39/40) in tRNA</text>
        <dbReference type="Rhea" id="RHEA:22376"/>
        <dbReference type="Rhea" id="RHEA-COMP:10085"/>
        <dbReference type="Rhea" id="RHEA-COMP:10087"/>
        <dbReference type="ChEBI" id="CHEBI:65314"/>
        <dbReference type="ChEBI" id="CHEBI:65315"/>
        <dbReference type="EC" id="5.4.99.12"/>
    </reaction>
</comment>
<name>A0A4R2KND5_9GAMM</name>
<dbReference type="HAMAP" id="MF_00171">
    <property type="entry name" value="TruA"/>
    <property type="match status" value="1"/>
</dbReference>
<dbReference type="Gene3D" id="3.30.70.580">
    <property type="entry name" value="Pseudouridine synthase I, catalytic domain, N-terminal subdomain"/>
    <property type="match status" value="1"/>
</dbReference>
<dbReference type="FunFam" id="3.30.70.580:FF:000001">
    <property type="entry name" value="tRNA pseudouridine synthase A"/>
    <property type="match status" value="1"/>
</dbReference>
<gene>
    <name evidence="4" type="primary">truA</name>
    <name evidence="9" type="ORF">EV688_10789</name>
</gene>
<dbReference type="PIRSF" id="PIRSF001430">
    <property type="entry name" value="tRNA_psdUrid_synth"/>
    <property type="match status" value="1"/>
</dbReference>
<reference evidence="9 10" key="1">
    <citation type="submission" date="2019-03" db="EMBL/GenBank/DDBJ databases">
        <title>Genomic Encyclopedia of Type Strains, Phase IV (KMG-IV): sequencing the most valuable type-strain genomes for metagenomic binning, comparative biology and taxonomic classification.</title>
        <authorList>
            <person name="Goeker M."/>
        </authorList>
    </citation>
    <scope>NUCLEOTIDE SEQUENCE [LARGE SCALE GENOMIC DNA]</scope>
    <source>
        <strain evidence="9 10">DSM 23344</strain>
    </source>
</reference>
<comment type="similarity">
    <text evidence="1 4 7">Belongs to the tRNA pseudouridine synthase TruA family.</text>
</comment>
<dbReference type="GO" id="GO:0031119">
    <property type="term" value="P:tRNA pseudouridine synthesis"/>
    <property type="evidence" value="ECO:0007669"/>
    <property type="project" value="UniProtKB-UniRule"/>
</dbReference>
<evidence type="ECO:0000256" key="2">
    <source>
        <dbReference type="ARBA" id="ARBA00022694"/>
    </source>
</evidence>
<dbReference type="InterPro" id="IPR020103">
    <property type="entry name" value="PsdUridine_synth_cat_dom_sf"/>
</dbReference>
<evidence type="ECO:0000259" key="8">
    <source>
        <dbReference type="Pfam" id="PF01416"/>
    </source>
</evidence>
<dbReference type="InterPro" id="IPR001406">
    <property type="entry name" value="PsdUridine_synth_TruA"/>
</dbReference>
<dbReference type="AlphaFoldDB" id="A0A4R2KND5"/>
<keyword evidence="3 4" id="KW-0413">Isomerase</keyword>
<dbReference type="PANTHER" id="PTHR11142:SF0">
    <property type="entry name" value="TRNA PSEUDOURIDINE SYNTHASE-LIKE 1"/>
    <property type="match status" value="1"/>
</dbReference>
<dbReference type="Gene3D" id="3.30.70.660">
    <property type="entry name" value="Pseudouridine synthase I, catalytic domain, C-terminal subdomain"/>
    <property type="match status" value="1"/>
</dbReference>
<feature type="domain" description="Pseudouridine synthase I TruA alpha/beta" evidence="8">
    <location>
        <begin position="21"/>
        <end position="116"/>
    </location>
</feature>
<protein>
    <recommendedName>
        <fullName evidence="4">tRNA pseudouridine synthase A</fullName>
        <ecNumber evidence="4">5.4.99.12</ecNumber>
    </recommendedName>
    <alternativeName>
        <fullName evidence="4">tRNA pseudouridine(38-40) synthase</fullName>
    </alternativeName>
    <alternativeName>
        <fullName evidence="4">tRNA pseudouridylate synthase I</fullName>
    </alternativeName>
    <alternativeName>
        <fullName evidence="4">tRNA-uridine isomerase I</fullName>
    </alternativeName>
</protein>
<evidence type="ECO:0000313" key="10">
    <source>
        <dbReference type="Proteomes" id="UP000294980"/>
    </source>
</evidence>